<dbReference type="SUPFAM" id="SSF53822">
    <property type="entry name" value="Periplasmic binding protein-like I"/>
    <property type="match status" value="1"/>
</dbReference>
<dbReference type="PROSITE" id="PS50932">
    <property type="entry name" value="HTH_LACI_2"/>
    <property type="match status" value="1"/>
</dbReference>
<accession>A0A1H6DSG4</accession>
<evidence type="ECO:0000313" key="6">
    <source>
        <dbReference type="Proteomes" id="UP000236732"/>
    </source>
</evidence>
<evidence type="ECO:0000313" key="5">
    <source>
        <dbReference type="EMBL" id="SEG88178.1"/>
    </source>
</evidence>
<keyword evidence="1" id="KW-0805">Transcription regulation</keyword>
<dbReference type="Gene3D" id="1.10.260.40">
    <property type="entry name" value="lambda repressor-like DNA-binding domains"/>
    <property type="match status" value="1"/>
</dbReference>
<dbReference type="PANTHER" id="PTHR30146">
    <property type="entry name" value="LACI-RELATED TRANSCRIPTIONAL REPRESSOR"/>
    <property type="match status" value="1"/>
</dbReference>
<dbReference type="InterPro" id="IPR046335">
    <property type="entry name" value="LacI/GalR-like_sensor"/>
</dbReference>
<protein>
    <submittedName>
        <fullName evidence="5">LacI family transcriptional regulator</fullName>
    </submittedName>
</protein>
<reference evidence="5 6" key="1">
    <citation type="submission" date="2016-10" db="EMBL/GenBank/DDBJ databases">
        <authorList>
            <person name="de Groot N.N."/>
        </authorList>
    </citation>
    <scope>NUCLEOTIDE SEQUENCE [LARGE SCALE GENOMIC DNA]</scope>
    <source>
        <strain evidence="5 6">CGMCC 4.7037</strain>
    </source>
</reference>
<evidence type="ECO:0000256" key="3">
    <source>
        <dbReference type="ARBA" id="ARBA00023163"/>
    </source>
</evidence>
<dbReference type="InterPro" id="IPR028082">
    <property type="entry name" value="Peripla_BP_I"/>
</dbReference>
<dbReference type="AlphaFoldDB" id="A0A1H6DSG4"/>
<dbReference type="PANTHER" id="PTHR30146:SF109">
    <property type="entry name" value="HTH-TYPE TRANSCRIPTIONAL REGULATOR GALS"/>
    <property type="match status" value="1"/>
</dbReference>
<keyword evidence="6" id="KW-1185">Reference proteome</keyword>
<dbReference type="InterPro" id="IPR000843">
    <property type="entry name" value="HTH_LacI"/>
</dbReference>
<dbReference type="GO" id="GO:0000976">
    <property type="term" value="F:transcription cis-regulatory region binding"/>
    <property type="evidence" value="ECO:0007669"/>
    <property type="project" value="TreeGrafter"/>
</dbReference>
<dbReference type="Gene3D" id="3.40.50.2300">
    <property type="match status" value="2"/>
</dbReference>
<dbReference type="EMBL" id="FNVT01000006">
    <property type="protein sequence ID" value="SEG88178.1"/>
    <property type="molecule type" value="Genomic_DNA"/>
</dbReference>
<dbReference type="Pfam" id="PF00356">
    <property type="entry name" value="LacI"/>
    <property type="match status" value="1"/>
</dbReference>
<keyword evidence="2" id="KW-0238">DNA-binding</keyword>
<dbReference type="CDD" id="cd01392">
    <property type="entry name" value="HTH_LacI"/>
    <property type="match status" value="1"/>
</dbReference>
<dbReference type="GO" id="GO:0003700">
    <property type="term" value="F:DNA-binding transcription factor activity"/>
    <property type="evidence" value="ECO:0007669"/>
    <property type="project" value="TreeGrafter"/>
</dbReference>
<dbReference type="Proteomes" id="UP000236732">
    <property type="component" value="Unassembled WGS sequence"/>
</dbReference>
<dbReference type="SUPFAM" id="SSF47413">
    <property type="entry name" value="lambda repressor-like DNA-binding domains"/>
    <property type="match status" value="1"/>
</dbReference>
<dbReference type="CDD" id="cd06267">
    <property type="entry name" value="PBP1_LacI_sugar_binding-like"/>
    <property type="match status" value="1"/>
</dbReference>
<evidence type="ECO:0000256" key="2">
    <source>
        <dbReference type="ARBA" id="ARBA00023125"/>
    </source>
</evidence>
<proteinExistence type="predicted"/>
<name>A0A1H6DSG4_9ACTN</name>
<sequence length="346" mass="36610">MGTPDRRRRVTITDVACHAQVSTTAVSKVLRNAYGVSAAMRAKVQAAIDELGYRPHNAARAMRGRTFTIGVLLPHIRNPFFADILEGLVAEISGSGYQAIMVQSGGRDPAAERRGSDALVDRQVDGILTVAPVSTKAQLEALAKSTPTVVLGRHDRSALYDCVLADDEAGAELVVEHLIALGHRRIAHITQKDTLSGRPAALLQTIRARTYERVMAEHGLARHIALAVTSYSEEGGYAGARDLLTRDPRPTAIFAGADQAASGALAAIHEAGLAVPGDVSVAGYDNSRVIGLAHISLTSVDQDGAIMGRTAGRLLLERIGGRTAAVRFSVNPTLVTRRSTGVARPP</sequence>
<evidence type="ECO:0000259" key="4">
    <source>
        <dbReference type="PROSITE" id="PS50932"/>
    </source>
</evidence>
<dbReference type="InterPro" id="IPR010982">
    <property type="entry name" value="Lambda_DNA-bd_dom_sf"/>
</dbReference>
<dbReference type="Pfam" id="PF13377">
    <property type="entry name" value="Peripla_BP_3"/>
    <property type="match status" value="1"/>
</dbReference>
<keyword evidence="3" id="KW-0804">Transcription</keyword>
<dbReference type="SMART" id="SM00354">
    <property type="entry name" value="HTH_LACI"/>
    <property type="match status" value="1"/>
</dbReference>
<dbReference type="RefSeq" id="WP_103958130.1">
    <property type="nucleotide sequence ID" value="NZ_FNVT01000006.1"/>
</dbReference>
<dbReference type="OrthoDB" id="59108at2"/>
<feature type="domain" description="HTH lacI-type" evidence="4">
    <location>
        <begin position="10"/>
        <end position="64"/>
    </location>
</feature>
<gene>
    <name evidence="5" type="ORF">SAMN05444920_106198</name>
</gene>
<organism evidence="5 6">
    <name type="scientific">Nonomuraea solani</name>
    <dbReference type="NCBI Taxonomy" id="1144553"/>
    <lineage>
        <taxon>Bacteria</taxon>
        <taxon>Bacillati</taxon>
        <taxon>Actinomycetota</taxon>
        <taxon>Actinomycetes</taxon>
        <taxon>Streptosporangiales</taxon>
        <taxon>Streptosporangiaceae</taxon>
        <taxon>Nonomuraea</taxon>
    </lineage>
</organism>
<evidence type="ECO:0000256" key="1">
    <source>
        <dbReference type="ARBA" id="ARBA00023015"/>
    </source>
</evidence>